<feature type="region of interest" description="Disordered" evidence="10">
    <location>
        <begin position="642"/>
        <end position="676"/>
    </location>
</feature>
<dbReference type="InterPro" id="IPR002659">
    <property type="entry name" value="Glyco_trans_31"/>
</dbReference>
<sequence length="676" mass="75896">MLDGYDTNRCLQCPSSRRPLPSPSPVGSLVHLVYGDLHAPALAFHLPSPPVLRFQPVLLMYIRHRQRACLPSAAEQESLVERKQAQLVVRVPSPTETRRTDTQPITIVLTLILLSIFAIFLTLLLIYILNPDKEPLPWRAYCSNPSLSTQYEVYPSSYRSFDRSSTKPPPFPPADLDTLPPAGIFVGVFSIDSSFERRMLVRTTWASHPRSRDGAGDGDDGIGTSRTIVRFILGQPRKDWERRIKLEMETYNDIIILPIAENMNSGKTHTFFSWAAINAWVPPLYSNSTVAPPLFSYSNHTASPPSLAPHDSFYAWQDQHLGTSRSWLRPDYVVKVDDDSFVMLAELEARLRVELHAKTQSNQSNHEAGQQSTRMSHTETSSAPGNTSTSGLILTAQDSPNQSSLGNSAPQVVDDPLVYWGYLVTNRLHKFMAGELYALSWSLVDWVAKDPAVKGLTKGAEDKQTAKWMRLHPRASEVRWASERCWIYDHPRSGTVYAHGFLYPSEAARVRRSMMTYLDRNLIDVLTSPSNAIGASTPSAPAAWSYSTVSTFGVRYVPPLPDLSVRHSVEALVEGSDMSMIREGSPMTPEYAWTHREGRRRRYEGKRVGGTVVVHFIKKNVWYLETALALLEGEEESEFEQFQSRELAKAASAQFSPPSHSHATSRRPPRAVHRRS</sequence>
<dbReference type="EMBL" id="BRPK01000003">
    <property type="protein sequence ID" value="GLB36127.1"/>
    <property type="molecule type" value="Genomic_DNA"/>
</dbReference>
<accession>A0A9P3PHD6</accession>
<evidence type="ECO:0000256" key="11">
    <source>
        <dbReference type="SAM" id="Phobius"/>
    </source>
</evidence>
<dbReference type="OrthoDB" id="2139606at2759"/>
<feature type="region of interest" description="Disordered" evidence="10">
    <location>
        <begin position="358"/>
        <end position="408"/>
    </location>
</feature>
<feature type="compositionally biased region" description="Polar residues" evidence="10">
    <location>
        <begin position="653"/>
        <end position="662"/>
    </location>
</feature>
<proteinExistence type="inferred from homology"/>
<dbReference type="GO" id="GO:0016758">
    <property type="term" value="F:hexosyltransferase activity"/>
    <property type="evidence" value="ECO:0007669"/>
    <property type="project" value="InterPro"/>
</dbReference>
<evidence type="ECO:0000256" key="9">
    <source>
        <dbReference type="ARBA" id="ARBA00023136"/>
    </source>
</evidence>
<keyword evidence="8" id="KW-0333">Golgi apparatus</keyword>
<gene>
    <name evidence="12" type="ORF">LshimejAT787_0304150</name>
</gene>
<keyword evidence="6" id="KW-0735">Signal-anchor</keyword>
<evidence type="ECO:0000256" key="4">
    <source>
        <dbReference type="ARBA" id="ARBA00022679"/>
    </source>
</evidence>
<dbReference type="AlphaFoldDB" id="A0A9P3PHD6"/>
<keyword evidence="13" id="KW-1185">Reference proteome</keyword>
<evidence type="ECO:0000256" key="8">
    <source>
        <dbReference type="ARBA" id="ARBA00023034"/>
    </source>
</evidence>
<name>A0A9P3PHD6_LYOSH</name>
<keyword evidence="7 11" id="KW-1133">Transmembrane helix</keyword>
<comment type="similarity">
    <text evidence="2">Belongs to the glycosyltransferase 31 family.</text>
</comment>
<dbReference type="GO" id="GO:0051072">
    <property type="term" value="P:4,6-pyruvylated galactose residue biosynthetic process"/>
    <property type="evidence" value="ECO:0007669"/>
    <property type="project" value="TreeGrafter"/>
</dbReference>
<evidence type="ECO:0000313" key="12">
    <source>
        <dbReference type="EMBL" id="GLB36127.1"/>
    </source>
</evidence>
<evidence type="ECO:0000313" key="13">
    <source>
        <dbReference type="Proteomes" id="UP001063166"/>
    </source>
</evidence>
<keyword evidence="9 11" id="KW-0472">Membrane</keyword>
<feature type="transmembrane region" description="Helical" evidence="11">
    <location>
        <begin position="107"/>
        <end position="129"/>
    </location>
</feature>
<evidence type="ECO:0000256" key="10">
    <source>
        <dbReference type="SAM" id="MobiDB-lite"/>
    </source>
</evidence>
<feature type="compositionally biased region" description="Basic residues" evidence="10">
    <location>
        <begin position="663"/>
        <end position="676"/>
    </location>
</feature>
<comment type="caution">
    <text evidence="12">The sequence shown here is derived from an EMBL/GenBank/DDBJ whole genome shotgun (WGS) entry which is preliminary data.</text>
</comment>
<comment type="subcellular location">
    <subcellularLocation>
        <location evidence="1">Golgi apparatus membrane</location>
        <topology evidence="1">Single-pass type II membrane protein</topology>
    </subcellularLocation>
</comment>
<organism evidence="12 13">
    <name type="scientific">Lyophyllum shimeji</name>
    <name type="common">Hon-shimeji</name>
    <name type="synonym">Tricholoma shimeji</name>
    <dbReference type="NCBI Taxonomy" id="47721"/>
    <lineage>
        <taxon>Eukaryota</taxon>
        <taxon>Fungi</taxon>
        <taxon>Dikarya</taxon>
        <taxon>Basidiomycota</taxon>
        <taxon>Agaricomycotina</taxon>
        <taxon>Agaricomycetes</taxon>
        <taxon>Agaricomycetidae</taxon>
        <taxon>Agaricales</taxon>
        <taxon>Tricholomatineae</taxon>
        <taxon>Lyophyllaceae</taxon>
        <taxon>Lyophyllum</taxon>
    </lineage>
</organism>
<keyword evidence="3 12" id="KW-0328">Glycosyltransferase</keyword>
<keyword evidence="5 11" id="KW-0812">Transmembrane</keyword>
<keyword evidence="4" id="KW-0808">Transferase</keyword>
<evidence type="ECO:0000256" key="1">
    <source>
        <dbReference type="ARBA" id="ARBA00004323"/>
    </source>
</evidence>
<dbReference type="PANTHER" id="PTHR11214">
    <property type="entry name" value="BETA-1,3-N-ACETYLGLUCOSAMINYLTRANSFERASE"/>
    <property type="match status" value="1"/>
</dbReference>
<dbReference type="PANTHER" id="PTHR11214:SF333">
    <property type="entry name" value="GLYCOSYLTRANSFERASE FAMILY 31 PROTEIN"/>
    <property type="match status" value="1"/>
</dbReference>
<reference evidence="12" key="1">
    <citation type="submission" date="2022-07" db="EMBL/GenBank/DDBJ databases">
        <title>The genome of Lyophyllum shimeji provides insight into the initial evolution of ectomycorrhizal fungal genome.</title>
        <authorList>
            <person name="Kobayashi Y."/>
            <person name="Shibata T."/>
            <person name="Hirakawa H."/>
            <person name="Shigenobu S."/>
            <person name="Nishiyama T."/>
            <person name="Yamada A."/>
            <person name="Hasebe M."/>
            <person name="Kawaguchi M."/>
        </authorList>
    </citation>
    <scope>NUCLEOTIDE SEQUENCE</scope>
    <source>
        <strain evidence="12">AT787</strain>
    </source>
</reference>
<evidence type="ECO:0000256" key="6">
    <source>
        <dbReference type="ARBA" id="ARBA00022968"/>
    </source>
</evidence>
<evidence type="ECO:0000256" key="3">
    <source>
        <dbReference type="ARBA" id="ARBA00022676"/>
    </source>
</evidence>
<dbReference type="Proteomes" id="UP001063166">
    <property type="component" value="Unassembled WGS sequence"/>
</dbReference>
<protein>
    <submittedName>
        <fullName evidence="12">Galactosyltransferase activity</fullName>
    </submittedName>
</protein>
<evidence type="ECO:0000256" key="2">
    <source>
        <dbReference type="ARBA" id="ARBA00008661"/>
    </source>
</evidence>
<dbReference type="GO" id="GO:0000139">
    <property type="term" value="C:Golgi membrane"/>
    <property type="evidence" value="ECO:0007669"/>
    <property type="project" value="UniProtKB-SubCell"/>
</dbReference>
<evidence type="ECO:0000256" key="7">
    <source>
        <dbReference type="ARBA" id="ARBA00022989"/>
    </source>
</evidence>
<evidence type="ECO:0000256" key="5">
    <source>
        <dbReference type="ARBA" id="ARBA00022692"/>
    </source>
</evidence>